<evidence type="ECO:0000256" key="1">
    <source>
        <dbReference type="SAM" id="Phobius"/>
    </source>
</evidence>
<organism evidence="2 3">
    <name type="scientific">Blastopirellula sediminis</name>
    <dbReference type="NCBI Taxonomy" id="2894196"/>
    <lineage>
        <taxon>Bacteria</taxon>
        <taxon>Pseudomonadati</taxon>
        <taxon>Planctomycetota</taxon>
        <taxon>Planctomycetia</taxon>
        <taxon>Pirellulales</taxon>
        <taxon>Pirellulaceae</taxon>
        <taxon>Blastopirellula</taxon>
    </lineage>
</organism>
<reference evidence="2" key="1">
    <citation type="submission" date="2021-11" db="EMBL/GenBank/DDBJ databases">
        <title>Genome sequence.</title>
        <authorList>
            <person name="Sun Q."/>
        </authorList>
    </citation>
    <scope>NUCLEOTIDE SEQUENCE</scope>
    <source>
        <strain evidence="2">JC732</strain>
    </source>
</reference>
<dbReference type="Proteomes" id="UP001139103">
    <property type="component" value="Unassembled WGS sequence"/>
</dbReference>
<proteinExistence type="predicted"/>
<dbReference type="AlphaFoldDB" id="A0A9X1MSS4"/>
<comment type="caution">
    <text evidence="2">The sequence shown here is derived from an EMBL/GenBank/DDBJ whole genome shotgun (WGS) entry which is preliminary data.</text>
</comment>
<evidence type="ECO:0000313" key="2">
    <source>
        <dbReference type="EMBL" id="MCC9630949.1"/>
    </source>
</evidence>
<sequence>MMSGKEKVALYSPFGLYLLAVAQAALCVAFIGVMIYFGLKEAQAWPFWAIGLPLFGGFLILFAYALAKSVQTIRTYRNSSAIKMPAIILSKRTSGRRSQYYHVTFEHEDGKQEEVDVWEYELFRQMNVNDMGVLVFRGPVVVGFLRVTI</sequence>
<protein>
    <recommendedName>
        <fullName evidence="4">DUF2500 domain-containing protein</fullName>
    </recommendedName>
</protein>
<keyword evidence="3" id="KW-1185">Reference proteome</keyword>
<feature type="transmembrane region" description="Helical" evidence="1">
    <location>
        <begin position="45"/>
        <end position="67"/>
    </location>
</feature>
<keyword evidence="1" id="KW-0472">Membrane</keyword>
<evidence type="ECO:0000313" key="3">
    <source>
        <dbReference type="Proteomes" id="UP001139103"/>
    </source>
</evidence>
<dbReference type="EMBL" id="JAJKFT010000010">
    <property type="protein sequence ID" value="MCC9630949.1"/>
    <property type="molecule type" value="Genomic_DNA"/>
</dbReference>
<keyword evidence="1" id="KW-0812">Transmembrane</keyword>
<feature type="transmembrane region" description="Helical" evidence="1">
    <location>
        <begin position="16"/>
        <end position="39"/>
    </location>
</feature>
<keyword evidence="1" id="KW-1133">Transmembrane helix</keyword>
<dbReference type="RefSeq" id="WP_230222510.1">
    <property type="nucleotide sequence ID" value="NZ_JAJKFT010000010.1"/>
</dbReference>
<gene>
    <name evidence="2" type="ORF">LOC68_21375</name>
</gene>
<accession>A0A9X1MSS4</accession>
<name>A0A9X1MSS4_9BACT</name>
<evidence type="ECO:0008006" key="4">
    <source>
        <dbReference type="Google" id="ProtNLM"/>
    </source>
</evidence>